<dbReference type="HOGENOM" id="CLU_2401629_0_0_1"/>
<dbReference type="UCSC" id="C56E6.7">
    <property type="organism name" value="c. elegans"/>
</dbReference>
<dbReference type="GeneID" id="259439"/>
<proteinExistence type="predicted"/>
<dbReference type="PaxDb" id="6239-C56E6.7"/>
<dbReference type="KEGG" id="cel:CELE_C56E6.7"/>
<sequence length="93" mass="10197">MRNLQTRTLLDVCQRSLAVTYGLVWSKLSDNNSREKNREGGSVEDSGKPLRAVACPIKVRLNNRCPSSSTSAPFVRLSVRQTSPAAASSFSRN</sequence>
<gene>
    <name evidence="1 3" type="ORF">C56E6.7</name>
    <name evidence="1" type="ORF">CELE_C56E6.7</name>
</gene>
<dbReference type="CTD" id="259439"/>
<dbReference type="WormBase" id="C56E6.7">
    <property type="protein sequence ID" value="CE37622"/>
    <property type="gene ID" value="WBGene00043984"/>
</dbReference>
<evidence type="ECO:0000313" key="2">
    <source>
        <dbReference type="Proteomes" id="UP000001940"/>
    </source>
</evidence>
<dbReference type="Bgee" id="WBGene00043984">
    <property type="expression patterns" value="Expressed in pharyngeal muscle cell (C elegans) and 2 other cell types or tissues"/>
</dbReference>
<dbReference type="EMBL" id="BX284602">
    <property type="protein sequence ID" value="CCD68205.1"/>
    <property type="molecule type" value="Genomic_DNA"/>
</dbReference>
<dbReference type="Proteomes" id="UP000001940">
    <property type="component" value="Chromosome II"/>
</dbReference>
<dbReference type="AlphaFoldDB" id="Q5WRT3"/>
<reference evidence="1 2" key="1">
    <citation type="journal article" date="1998" name="Science">
        <title>Genome sequence of the nematode C. elegans: a platform for investigating biology.</title>
        <authorList>
            <consortium name="The C. elegans sequencing consortium"/>
            <person name="Sulson J.E."/>
            <person name="Waterston R."/>
        </authorList>
    </citation>
    <scope>NUCLEOTIDE SEQUENCE [LARGE SCALE GENOMIC DNA]</scope>
    <source>
        <strain evidence="1 2">Bristol N2</strain>
    </source>
</reference>
<organism evidence="1 2">
    <name type="scientific">Caenorhabditis elegans</name>
    <dbReference type="NCBI Taxonomy" id="6239"/>
    <lineage>
        <taxon>Eukaryota</taxon>
        <taxon>Metazoa</taxon>
        <taxon>Ecdysozoa</taxon>
        <taxon>Nematoda</taxon>
        <taxon>Chromadorea</taxon>
        <taxon>Rhabditida</taxon>
        <taxon>Rhabditina</taxon>
        <taxon>Rhabditomorpha</taxon>
        <taxon>Rhabditoidea</taxon>
        <taxon>Rhabditidae</taxon>
        <taxon>Peloderinae</taxon>
        <taxon>Caenorhabditis</taxon>
    </lineage>
</organism>
<dbReference type="AGR" id="WB:WBGene00043984"/>
<accession>Q5WRT3</accession>
<dbReference type="InParanoid" id="Q5WRT3"/>
<dbReference type="RefSeq" id="NP_001367698.1">
    <property type="nucleotide sequence ID" value="NM_001381457.1"/>
</dbReference>
<protein>
    <submittedName>
        <fullName evidence="1">Secreted protein</fullName>
    </submittedName>
</protein>
<evidence type="ECO:0000313" key="3">
    <source>
        <dbReference type="WormBase" id="C56E6.7"/>
    </source>
</evidence>
<keyword evidence="2" id="KW-1185">Reference proteome</keyword>
<name>Q5WRT3_CAEEL</name>
<evidence type="ECO:0000313" key="1">
    <source>
        <dbReference type="EMBL" id="CCD68205.1"/>
    </source>
</evidence>